<evidence type="ECO:0000313" key="3">
    <source>
        <dbReference type="Proteomes" id="UP000256877"/>
    </source>
</evidence>
<name>A0A371R0B0_9CREN</name>
<gene>
    <name evidence="1" type="ORF">CGL51_08535</name>
    <name evidence="2" type="ORF">CGL52_10560</name>
</gene>
<comment type="caution">
    <text evidence="2">The sequence shown here is derived from an EMBL/GenBank/DDBJ whole genome shotgun (WGS) entry which is preliminary data.</text>
</comment>
<dbReference type="Proteomes" id="UP000256877">
    <property type="component" value="Unassembled WGS sequence"/>
</dbReference>
<sequence length="125" mass="14424">MGAMTEVWLKPGERNEKPVFLFVEVDGEEALYTSVSDRDTYTTEEWRHYYGMLAQALAPWAYCCNCGKPLITDAEFTELAPNAHAVKRWRFCAVVHHGEIKAFYCWECAPPRSKRAFLLAKYADH</sequence>
<evidence type="ECO:0000313" key="4">
    <source>
        <dbReference type="Proteomes" id="UP000257123"/>
    </source>
</evidence>
<protein>
    <submittedName>
        <fullName evidence="2">Uncharacterized protein</fullName>
    </submittedName>
</protein>
<proteinExistence type="predicted"/>
<evidence type="ECO:0000313" key="2">
    <source>
        <dbReference type="EMBL" id="RFA96732.1"/>
    </source>
</evidence>
<dbReference type="EMBL" id="NMUE01000027">
    <property type="protein sequence ID" value="RFA95020.1"/>
    <property type="molecule type" value="Genomic_DNA"/>
</dbReference>
<dbReference type="EMBL" id="NMUF01000035">
    <property type="protein sequence ID" value="RFA96732.1"/>
    <property type="molecule type" value="Genomic_DNA"/>
</dbReference>
<dbReference type="Proteomes" id="UP000257123">
    <property type="component" value="Unassembled WGS sequence"/>
</dbReference>
<organism evidence="2 3">
    <name type="scientific">Pyrobaculum aerophilum</name>
    <dbReference type="NCBI Taxonomy" id="13773"/>
    <lineage>
        <taxon>Archaea</taxon>
        <taxon>Thermoproteota</taxon>
        <taxon>Thermoprotei</taxon>
        <taxon>Thermoproteales</taxon>
        <taxon>Thermoproteaceae</taxon>
        <taxon>Pyrobaculum</taxon>
    </lineage>
</organism>
<accession>A0A371R0B0</accession>
<evidence type="ECO:0000313" key="1">
    <source>
        <dbReference type="EMBL" id="RFA95020.1"/>
    </source>
</evidence>
<reference evidence="3 4" key="1">
    <citation type="submission" date="2017-07" db="EMBL/GenBank/DDBJ databases">
        <title>Draft genome sequence of aerobic hyperthermophilic archaea, Pyrobaculum aerophilum YKB31 and YKB32.</title>
        <authorList>
            <person name="Mochizuki T."/>
            <person name="Berliner A.J."/>
            <person name="Yoshida-Takashima Y."/>
            <person name="Takaki Y."/>
            <person name="Nunoura T."/>
            <person name="Takai K."/>
        </authorList>
    </citation>
    <scope>NUCLEOTIDE SEQUENCE [LARGE SCALE GENOMIC DNA]</scope>
    <source>
        <strain evidence="1 4">YKB31</strain>
        <strain evidence="2 3">YKB32</strain>
    </source>
</reference>
<dbReference type="AlphaFoldDB" id="A0A371R0B0"/>